<dbReference type="SUPFAM" id="SSF56784">
    <property type="entry name" value="HAD-like"/>
    <property type="match status" value="1"/>
</dbReference>
<dbReference type="InterPro" id="IPR036412">
    <property type="entry name" value="HAD-like_sf"/>
</dbReference>
<organism evidence="1">
    <name type="scientific">Streptomyces sp. R41</name>
    <dbReference type="NCBI Taxonomy" id="3238632"/>
    <lineage>
        <taxon>Bacteria</taxon>
        <taxon>Bacillati</taxon>
        <taxon>Actinomycetota</taxon>
        <taxon>Actinomycetes</taxon>
        <taxon>Kitasatosporales</taxon>
        <taxon>Streptomycetaceae</taxon>
        <taxon>Streptomyces</taxon>
    </lineage>
</organism>
<dbReference type="EMBL" id="CP163443">
    <property type="protein sequence ID" value="XDQ53141.1"/>
    <property type="molecule type" value="Genomic_DNA"/>
</dbReference>
<evidence type="ECO:0000313" key="1">
    <source>
        <dbReference type="EMBL" id="XDQ53141.1"/>
    </source>
</evidence>
<sequence>MSYLQSRGLTNAVTGGIHARCDDLTLLMPNPGCLHRALNELGVAASEAVLIGSTVAELSAAQAIQLPFVGYARNETIERRLIRAGCEQTVTTLEPVLTAFRTD</sequence>
<protein>
    <submittedName>
        <fullName evidence="1">Uncharacterized protein</fullName>
    </submittedName>
</protein>
<dbReference type="RefSeq" id="WP_369246403.1">
    <property type="nucleotide sequence ID" value="NZ_CP163443.1"/>
</dbReference>
<gene>
    <name evidence="1" type="ORF">AB5J53_16440</name>
</gene>
<name>A0AB39RF02_9ACTN</name>
<accession>A0AB39RF02</accession>
<dbReference type="Gene3D" id="3.40.50.1000">
    <property type="entry name" value="HAD superfamily/HAD-like"/>
    <property type="match status" value="1"/>
</dbReference>
<dbReference type="AlphaFoldDB" id="A0AB39RF02"/>
<reference evidence="1" key="1">
    <citation type="submission" date="2024-07" db="EMBL/GenBank/DDBJ databases">
        <authorList>
            <person name="Yu S.T."/>
        </authorList>
    </citation>
    <scope>NUCLEOTIDE SEQUENCE</scope>
    <source>
        <strain evidence="1">R41</strain>
    </source>
</reference>
<dbReference type="InterPro" id="IPR023214">
    <property type="entry name" value="HAD_sf"/>
</dbReference>
<proteinExistence type="predicted"/>